<evidence type="ECO:0000313" key="1">
    <source>
        <dbReference type="EMBL" id="TWT57757.1"/>
    </source>
</evidence>
<dbReference type="InterPro" id="IPR010838">
    <property type="entry name" value="DUF1444"/>
</dbReference>
<reference evidence="1 2" key="1">
    <citation type="submission" date="2019-02" db="EMBL/GenBank/DDBJ databases">
        <title>Deep-cultivation of Planctomycetes and their phenomic and genomic characterization uncovers novel biology.</title>
        <authorList>
            <person name="Wiegand S."/>
            <person name="Jogler M."/>
            <person name="Boedeker C."/>
            <person name="Pinto D."/>
            <person name="Vollmers J."/>
            <person name="Rivas-Marin E."/>
            <person name="Kohn T."/>
            <person name="Peeters S.H."/>
            <person name="Heuer A."/>
            <person name="Rast P."/>
            <person name="Oberbeckmann S."/>
            <person name="Bunk B."/>
            <person name="Jeske O."/>
            <person name="Meyerdierks A."/>
            <person name="Storesund J.E."/>
            <person name="Kallscheuer N."/>
            <person name="Luecker S."/>
            <person name="Lage O.M."/>
            <person name="Pohl T."/>
            <person name="Merkel B.J."/>
            <person name="Hornburger P."/>
            <person name="Mueller R.-W."/>
            <person name="Bruemmer F."/>
            <person name="Labrenz M."/>
            <person name="Spormann A.M."/>
            <person name="Op Den Camp H."/>
            <person name="Overmann J."/>
            <person name="Amann R."/>
            <person name="Jetten M.S.M."/>
            <person name="Mascher T."/>
            <person name="Medema M.H."/>
            <person name="Devos D.P."/>
            <person name="Kaster A.-K."/>
            <person name="Ovreas L."/>
            <person name="Rohde M."/>
            <person name="Galperin M.Y."/>
            <person name="Jogler C."/>
        </authorList>
    </citation>
    <scope>NUCLEOTIDE SEQUENCE [LARGE SCALE GENOMIC DNA]</scope>
    <source>
        <strain evidence="1 2">KOR42</strain>
    </source>
</reference>
<dbReference type="Pfam" id="PF07285">
    <property type="entry name" value="DUF1444"/>
    <property type="match status" value="1"/>
</dbReference>
<proteinExistence type="predicted"/>
<protein>
    <recommendedName>
        <fullName evidence="3">DUF1444 family protein</fullName>
    </recommendedName>
</protein>
<evidence type="ECO:0000313" key="2">
    <source>
        <dbReference type="Proteomes" id="UP000317243"/>
    </source>
</evidence>
<dbReference type="EMBL" id="SIHI01000001">
    <property type="protein sequence ID" value="TWT57757.1"/>
    <property type="molecule type" value="Genomic_DNA"/>
</dbReference>
<dbReference type="Proteomes" id="UP000317243">
    <property type="component" value="Unassembled WGS sequence"/>
</dbReference>
<accession>A0A5C5X3R7</accession>
<evidence type="ECO:0008006" key="3">
    <source>
        <dbReference type="Google" id="ProtNLM"/>
    </source>
</evidence>
<dbReference type="OrthoDB" id="255990at2"/>
<dbReference type="RefSeq" id="WP_146507680.1">
    <property type="nucleotide sequence ID" value="NZ_SIHI01000001.1"/>
</dbReference>
<sequence>MSNPPQHWSTLLGPANWFRMHYPPQWEVDETDGVFALRPPDSDAFLAINSIWIKEEASRQFPALGDIVDQFPKVRGVRAGADFEFEADESLSGDASLEAPSGWKQGLFASRNWRSWSMWSIRRPSLMLVITLLHEGQRDPELENLVRMILNSLEVCDEPSDPPDVFARRALKLAQSKFPLLDIDLSEDFQLRIGSSILSLANFYRAYLSHPDDFQKILLPALTTAVQVQGWGDNESSPPLEVVRDRIMPILYSESSWRKNLPGIVGNPWIAGLAVLYVIDEANAYWYVRTELRKQWNLTVDELHSMAIENLDDYFEESPMKMAVAESGEGDATMMIPDKPDTYNTVRLLSDRFLTRLRDVAQSDLAVGVPGRDLFIAVSMKSPEIVSKIRHQVELDFQRTDHPLTDKMLLVTADGVSELIGEVENDD</sequence>
<gene>
    <name evidence="1" type="ORF">KOR42_11230</name>
</gene>
<name>A0A5C5X3R7_9PLAN</name>
<keyword evidence="2" id="KW-1185">Reference proteome</keyword>
<comment type="caution">
    <text evidence="1">The sequence shown here is derived from an EMBL/GenBank/DDBJ whole genome shotgun (WGS) entry which is preliminary data.</text>
</comment>
<dbReference type="AlphaFoldDB" id="A0A5C5X3R7"/>
<organism evidence="1 2">
    <name type="scientific">Thalassoglobus neptunius</name>
    <dbReference type="NCBI Taxonomy" id="1938619"/>
    <lineage>
        <taxon>Bacteria</taxon>
        <taxon>Pseudomonadati</taxon>
        <taxon>Planctomycetota</taxon>
        <taxon>Planctomycetia</taxon>
        <taxon>Planctomycetales</taxon>
        <taxon>Planctomycetaceae</taxon>
        <taxon>Thalassoglobus</taxon>
    </lineage>
</organism>